<evidence type="ECO:0000313" key="3">
    <source>
        <dbReference type="Proteomes" id="UP001180020"/>
    </source>
</evidence>
<organism evidence="2 3">
    <name type="scientific">Acorus calamus</name>
    <name type="common">Sweet flag</name>
    <dbReference type="NCBI Taxonomy" id="4465"/>
    <lineage>
        <taxon>Eukaryota</taxon>
        <taxon>Viridiplantae</taxon>
        <taxon>Streptophyta</taxon>
        <taxon>Embryophyta</taxon>
        <taxon>Tracheophyta</taxon>
        <taxon>Spermatophyta</taxon>
        <taxon>Magnoliopsida</taxon>
        <taxon>Liliopsida</taxon>
        <taxon>Acoraceae</taxon>
        <taxon>Acorus</taxon>
    </lineage>
</organism>
<reference evidence="2" key="2">
    <citation type="submission" date="2023-06" db="EMBL/GenBank/DDBJ databases">
        <authorList>
            <person name="Ma L."/>
            <person name="Liu K.-W."/>
            <person name="Li Z."/>
            <person name="Hsiao Y.-Y."/>
            <person name="Qi Y."/>
            <person name="Fu T."/>
            <person name="Tang G."/>
            <person name="Zhang D."/>
            <person name="Sun W.-H."/>
            <person name="Liu D.-K."/>
            <person name="Li Y."/>
            <person name="Chen G.-Z."/>
            <person name="Liu X.-D."/>
            <person name="Liao X.-Y."/>
            <person name="Jiang Y.-T."/>
            <person name="Yu X."/>
            <person name="Hao Y."/>
            <person name="Huang J."/>
            <person name="Zhao X.-W."/>
            <person name="Ke S."/>
            <person name="Chen Y.-Y."/>
            <person name="Wu W.-L."/>
            <person name="Hsu J.-L."/>
            <person name="Lin Y.-F."/>
            <person name="Huang M.-D."/>
            <person name="Li C.-Y."/>
            <person name="Huang L."/>
            <person name="Wang Z.-W."/>
            <person name="Zhao X."/>
            <person name="Zhong W.-Y."/>
            <person name="Peng D.-H."/>
            <person name="Ahmad S."/>
            <person name="Lan S."/>
            <person name="Zhang J.-S."/>
            <person name="Tsai W.-C."/>
            <person name="Van De Peer Y."/>
            <person name="Liu Z.-J."/>
        </authorList>
    </citation>
    <scope>NUCLEOTIDE SEQUENCE</scope>
    <source>
        <strain evidence="2">CP</strain>
        <tissue evidence="2">Leaves</tissue>
    </source>
</reference>
<reference evidence="2" key="1">
    <citation type="journal article" date="2023" name="Nat. Commun.">
        <title>Diploid and tetraploid genomes of Acorus and the evolution of monocots.</title>
        <authorList>
            <person name="Ma L."/>
            <person name="Liu K.W."/>
            <person name="Li Z."/>
            <person name="Hsiao Y.Y."/>
            <person name="Qi Y."/>
            <person name="Fu T."/>
            <person name="Tang G.D."/>
            <person name="Zhang D."/>
            <person name="Sun W.H."/>
            <person name="Liu D.K."/>
            <person name="Li Y."/>
            <person name="Chen G.Z."/>
            <person name="Liu X.D."/>
            <person name="Liao X.Y."/>
            <person name="Jiang Y.T."/>
            <person name="Yu X."/>
            <person name="Hao Y."/>
            <person name="Huang J."/>
            <person name="Zhao X.W."/>
            <person name="Ke S."/>
            <person name="Chen Y.Y."/>
            <person name="Wu W.L."/>
            <person name="Hsu J.L."/>
            <person name="Lin Y.F."/>
            <person name="Huang M.D."/>
            <person name="Li C.Y."/>
            <person name="Huang L."/>
            <person name="Wang Z.W."/>
            <person name="Zhao X."/>
            <person name="Zhong W.Y."/>
            <person name="Peng D.H."/>
            <person name="Ahmad S."/>
            <person name="Lan S."/>
            <person name="Zhang J.S."/>
            <person name="Tsai W.C."/>
            <person name="Van de Peer Y."/>
            <person name="Liu Z.J."/>
        </authorList>
    </citation>
    <scope>NUCLEOTIDE SEQUENCE</scope>
    <source>
        <strain evidence="2">CP</strain>
    </source>
</reference>
<evidence type="ECO:0000256" key="1">
    <source>
        <dbReference type="SAM" id="MobiDB-lite"/>
    </source>
</evidence>
<sequence length="81" mass="8476">MEDLLPSAANLVDATRALTVDLAKPSEASGKPTSPQGSTIDAILMALGSKDLEISSFPEPTYPRSPDQTQTAMRPSVTCNA</sequence>
<dbReference type="EMBL" id="JAUJYO010000018">
    <property type="protein sequence ID" value="KAK1290526.1"/>
    <property type="molecule type" value="Genomic_DNA"/>
</dbReference>
<gene>
    <name evidence="2" type="ORF">QJS10_CPB18g00715</name>
</gene>
<comment type="caution">
    <text evidence="2">The sequence shown here is derived from an EMBL/GenBank/DDBJ whole genome shotgun (WGS) entry which is preliminary data.</text>
</comment>
<feature type="region of interest" description="Disordered" evidence="1">
    <location>
        <begin position="58"/>
        <end position="81"/>
    </location>
</feature>
<name>A0AAV9CNE0_ACOCL</name>
<protein>
    <submittedName>
        <fullName evidence="2">Uncharacterized protein</fullName>
    </submittedName>
</protein>
<dbReference type="AlphaFoldDB" id="A0AAV9CNE0"/>
<proteinExistence type="predicted"/>
<keyword evidence="3" id="KW-1185">Reference proteome</keyword>
<dbReference type="Proteomes" id="UP001180020">
    <property type="component" value="Unassembled WGS sequence"/>
</dbReference>
<accession>A0AAV9CNE0</accession>
<evidence type="ECO:0000313" key="2">
    <source>
        <dbReference type="EMBL" id="KAK1290526.1"/>
    </source>
</evidence>
<feature type="compositionally biased region" description="Polar residues" evidence="1">
    <location>
        <begin position="66"/>
        <end position="81"/>
    </location>
</feature>